<proteinExistence type="predicted"/>
<keyword evidence="2" id="KW-1185">Reference proteome</keyword>
<evidence type="ECO:0000313" key="1">
    <source>
        <dbReference type="EMBL" id="MCI93920.1"/>
    </source>
</evidence>
<evidence type="ECO:0000313" key="2">
    <source>
        <dbReference type="Proteomes" id="UP000265520"/>
    </source>
</evidence>
<sequence>GEFLLCRQISDRPTTTCYYRYIPPLLHSGTLFSVIALDDGYDDV</sequence>
<reference evidence="1 2" key="1">
    <citation type="journal article" date="2018" name="Front. Plant Sci.">
        <title>Red Clover (Trifolium pratense) and Zigzag Clover (T. medium) - A Picture of Genomic Similarities and Differences.</title>
        <authorList>
            <person name="Dluhosova J."/>
            <person name="Istvanek J."/>
            <person name="Nedelnik J."/>
            <person name="Repkova J."/>
        </authorList>
    </citation>
    <scope>NUCLEOTIDE SEQUENCE [LARGE SCALE GENOMIC DNA]</scope>
    <source>
        <strain evidence="2">cv. 10/8</strain>
        <tissue evidence="1">Leaf</tissue>
    </source>
</reference>
<feature type="non-terminal residue" evidence="1">
    <location>
        <position position="1"/>
    </location>
</feature>
<name>A0A392W5H9_9FABA</name>
<protein>
    <submittedName>
        <fullName evidence="1">Uncharacterized protein</fullName>
    </submittedName>
</protein>
<dbReference type="AlphaFoldDB" id="A0A392W5H9"/>
<organism evidence="1 2">
    <name type="scientific">Trifolium medium</name>
    <dbReference type="NCBI Taxonomy" id="97028"/>
    <lineage>
        <taxon>Eukaryota</taxon>
        <taxon>Viridiplantae</taxon>
        <taxon>Streptophyta</taxon>
        <taxon>Embryophyta</taxon>
        <taxon>Tracheophyta</taxon>
        <taxon>Spermatophyta</taxon>
        <taxon>Magnoliopsida</taxon>
        <taxon>eudicotyledons</taxon>
        <taxon>Gunneridae</taxon>
        <taxon>Pentapetalae</taxon>
        <taxon>rosids</taxon>
        <taxon>fabids</taxon>
        <taxon>Fabales</taxon>
        <taxon>Fabaceae</taxon>
        <taxon>Papilionoideae</taxon>
        <taxon>50 kb inversion clade</taxon>
        <taxon>NPAAA clade</taxon>
        <taxon>Hologalegina</taxon>
        <taxon>IRL clade</taxon>
        <taxon>Trifolieae</taxon>
        <taxon>Trifolium</taxon>
    </lineage>
</organism>
<dbReference type="Proteomes" id="UP000265520">
    <property type="component" value="Unassembled WGS sequence"/>
</dbReference>
<accession>A0A392W5H9</accession>
<comment type="caution">
    <text evidence="1">The sequence shown here is derived from an EMBL/GenBank/DDBJ whole genome shotgun (WGS) entry which is preliminary data.</text>
</comment>
<dbReference type="EMBL" id="LXQA011342398">
    <property type="protein sequence ID" value="MCI93920.1"/>
    <property type="molecule type" value="Genomic_DNA"/>
</dbReference>